<evidence type="ECO:0000313" key="2">
    <source>
        <dbReference type="Proteomes" id="UP001157502"/>
    </source>
</evidence>
<proteinExistence type="predicted"/>
<comment type="caution">
    <text evidence="1">The sequence shown here is derived from an EMBL/GenBank/DDBJ whole genome shotgun (WGS) entry which is preliminary data.</text>
</comment>
<name>A0ACC2FH78_DALPE</name>
<protein>
    <submittedName>
        <fullName evidence="1">Uncharacterized protein</fullName>
    </submittedName>
</protein>
<evidence type="ECO:0000313" key="1">
    <source>
        <dbReference type="EMBL" id="KAJ7990697.1"/>
    </source>
</evidence>
<dbReference type="EMBL" id="CM055755">
    <property type="protein sequence ID" value="KAJ7990697.1"/>
    <property type="molecule type" value="Genomic_DNA"/>
</dbReference>
<sequence length="113" mass="12411">MRRGPAHLRKDPQKVTEAQWQARPGRRAKVAQRRTQPWRRAKEARSRSAKRVSEIGALGAGADVPFSDSGGEDVVGLSVRDFEESMSGGGSCRWWPLASTGTERAMADDDGME</sequence>
<gene>
    <name evidence="1" type="ORF">DPEC_G00303080</name>
</gene>
<keyword evidence="2" id="KW-1185">Reference proteome</keyword>
<accession>A0ACC2FH78</accession>
<organism evidence="1 2">
    <name type="scientific">Dallia pectoralis</name>
    <name type="common">Alaska blackfish</name>
    <dbReference type="NCBI Taxonomy" id="75939"/>
    <lineage>
        <taxon>Eukaryota</taxon>
        <taxon>Metazoa</taxon>
        <taxon>Chordata</taxon>
        <taxon>Craniata</taxon>
        <taxon>Vertebrata</taxon>
        <taxon>Euteleostomi</taxon>
        <taxon>Actinopterygii</taxon>
        <taxon>Neopterygii</taxon>
        <taxon>Teleostei</taxon>
        <taxon>Protacanthopterygii</taxon>
        <taxon>Esociformes</taxon>
        <taxon>Umbridae</taxon>
        <taxon>Dallia</taxon>
    </lineage>
</organism>
<dbReference type="Proteomes" id="UP001157502">
    <property type="component" value="Chromosome 28"/>
</dbReference>
<reference evidence="1" key="1">
    <citation type="submission" date="2021-05" db="EMBL/GenBank/DDBJ databases">
        <authorList>
            <person name="Pan Q."/>
            <person name="Jouanno E."/>
            <person name="Zahm M."/>
            <person name="Klopp C."/>
            <person name="Cabau C."/>
            <person name="Louis A."/>
            <person name="Berthelot C."/>
            <person name="Parey E."/>
            <person name="Roest Crollius H."/>
            <person name="Montfort J."/>
            <person name="Robinson-Rechavi M."/>
            <person name="Bouchez O."/>
            <person name="Lampietro C."/>
            <person name="Lopez Roques C."/>
            <person name="Donnadieu C."/>
            <person name="Postlethwait J."/>
            <person name="Bobe J."/>
            <person name="Dillon D."/>
            <person name="Chandos A."/>
            <person name="von Hippel F."/>
            <person name="Guiguen Y."/>
        </authorList>
    </citation>
    <scope>NUCLEOTIDE SEQUENCE</scope>
    <source>
        <strain evidence="1">YG-Jan2019</strain>
    </source>
</reference>